<dbReference type="Proteomes" id="UP000037696">
    <property type="component" value="Unassembled WGS sequence"/>
</dbReference>
<gene>
    <name evidence="2" type="ORF">ACN38_g12846</name>
</gene>
<sequence length="92" mass="10416">MEKKRVFELGPPQLEKFPGIVIGQEARAFSGQVSESTGCTDSIRKKKKMGTRNPFHGLSCGNSQAFFFFFSFFLFGLLAYWDPLREGREGNN</sequence>
<dbReference type="AlphaFoldDB" id="A0A0M8NXM9"/>
<comment type="caution">
    <text evidence="2">The sequence shown here is derived from an EMBL/GenBank/DDBJ whole genome shotgun (WGS) entry which is preliminary data.</text>
</comment>
<keyword evidence="1" id="KW-1133">Transmembrane helix</keyword>
<protein>
    <submittedName>
        <fullName evidence="2">Uncharacterized protein</fullName>
    </submittedName>
</protein>
<evidence type="ECO:0000256" key="1">
    <source>
        <dbReference type="SAM" id="Phobius"/>
    </source>
</evidence>
<proteinExistence type="predicted"/>
<organism evidence="2 3">
    <name type="scientific">Penicillium nordicum</name>
    <dbReference type="NCBI Taxonomy" id="229535"/>
    <lineage>
        <taxon>Eukaryota</taxon>
        <taxon>Fungi</taxon>
        <taxon>Dikarya</taxon>
        <taxon>Ascomycota</taxon>
        <taxon>Pezizomycotina</taxon>
        <taxon>Eurotiomycetes</taxon>
        <taxon>Eurotiomycetidae</taxon>
        <taxon>Eurotiales</taxon>
        <taxon>Aspergillaceae</taxon>
        <taxon>Penicillium</taxon>
    </lineage>
</organism>
<dbReference type="EMBL" id="LHQQ01000463">
    <property type="protein sequence ID" value="KOS36411.1"/>
    <property type="molecule type" value="Genomic_DNA"/>
</dbReference>
<keyword evidence="1" id="KW-0812">Transmembrane</keyword>
<feature type="transmembrane region" description="Helical" evidence="1">
    <location>
        <begin position="55"/>
        <end position="81"/>
    </location>
</feature>
<evidence type="ECO:0000313" key="3">
    <source>
        <dbReference type="Proteomes" id="UP000037696"/>
    </source>
</evidence>
<keyword evidence="1" id="KW-0472">Membrane</keyword>
<name>A0A0M8NXM9_9EURO</name>
<evidence type="ECO:0000313" key="2">
    <source>
        <dbReference type="EMBL" id="KOS36411.1"/>
    </source>
</evidence>
<keyword evidence="3" id="KW-1185">Reference proteome</keyword>
<reference evidence="2 3" key="1">
    <citation type="submission" date="2015-08" db="EMBL/GenBank/DDBJ databases">
        <title>Genome sequencing of Penicillium nordicum.</title>
        <authorList>
            <person name="Nguyen H.D."/>
            <person name="Seifert K.A."/>
        </authorList>
    </citation>
    <scope>NUCLEOTIDE SEQUENCE [LARGE SCALE GENOMIC DNA]</scope>
    <source>
        <strain evidence="2 3">DAOMC 185683</strain>
    </source>
</reference>
<accession>A0A0M8NXM9</accession>